<dbReference type="VEuPathDB" id="VectorBase:GPAI029499"/>
<protein>
    <submittedName>
        <fullName evidence="2">Uncharacterized protein</fullName>
    </submittedName>
</protein>
<keyword evidence="1" id="KW-1133">Transmembrane helix</keyword>
<reference evidence="3" key="1">
    <citation type="submission" date="2014-03" db="EMBL/GenBank/DDBJ databases">
        <authorList>
            <person name="Aksoy S."/>
            <person name="Warren W."/>
            <person name="Wilson R.K."/>
        </authorList>
    </citation>
    <scope>NUCLEOTIDE SEQUENCE [LARGE SCALE GENOMIC DNA]</scope>
    <source>
        <strain evidence="3">IAEA</strain>
    </source>
</reference>
<evidence type="ECO:0000313" key="2">
    <source>
        <dbReference type="EnsemblMetazoa" id="GPAI029499-PA"/>
    </source>
</evidence>
<keyword evidence="3" id="KW-1185">Reference proteome</keyword>
<reference evidence="2" key="2">
    <citation type="submission" date="2020-05" db="UniProtKB">
        <authorList>
            <consortium name="EnsemblMetazoa"/>
        </authorList>
    </citation>
    <scope>IDENTIFICATION</scope>
    <source>
        <strain evidence="2">IAEA</strain>
    </source>
</reference>
<dbReference type="AlphaFoldDB" id="A0A1A9ZZ79"/>
<evidence type="ECO:0000256" key="1">
    <source>
        <dbReference type="SAM" id="Phobius"/>
    </source>
</evidence>
<proteinExistence type="predicted"/>
<organism evidence="2 3">
    <name type="scientific">Glossina pallidipes</name>
    <name type="common">Tsetse fly</name>
    <dbReference type="NCBI Taxonomy" id="7398"/>
    <lineage>
        <taxon>Eukaryota</taxon>
        <taxon>Metazoa</taxon>
        <taxon>Ecdysozoa</taxon>
        <taxon>Arthropoda</taxon>
        <taxon>Hexapoda</taxon>
        <taxon>Insecta</taxon>
        <taxon>Pterygota</taxon>
        <taxon>Neoptera</taxon>
        <taxon>Endopterygota</taxon>
        <taxon>Diptera</taxon>
        <taxon>Brachycera</taxon>
        <taxon>Muscomorpha</taxon>
        <taxon>Hippoboscoidea</taxon>
        <taxon>Glossinidae</taxon>
        <taxon>Glossina</taxon>
    </lineage>
</organism>
<name>A0A1A9ZZ79_GLOPL</name>
<sequence>MKSSACQVYKERRRKCRLLTLYGTIKVLLTLRCTLQFYVTTFVSPTIIEKRFERTPPNVGKSIARSMALTKSPEGSANIRIFPPAPCSSPQTDITKGSLTEMQIIS</sequence>
<dbReference type="EnsemblMetazoa" id="GPAI029499-RA">
    <property type="protein sequence ID" value="GPAI029499-PA"/>
    <property type="gene ID" value="GPAI029499"/>
</dbReference>
<evidence type="ECO:0000313" key="3">
    <source>
        <dbReference type="Proteomes" id="UP000092445"/>
    </source>
</evidence>
<keyword evidence="1" id="KW-0812">Transmembrane</keyword>
<dbReference type="Proteomes" id="UP000092445">
    <property type="component" value="Unassembled WGS sequence"/>
</dbReference>
<accession>A0A1A9ZZ79</accession>
<keyword evidence="1" id="KW-0472">Membrane</keyword>
<feature type="transmembrane region" description="Helical" evidence="1">
    <location>
        <begin position="21"/>
        <end position="39"/>
    </location>
</feature>